<dbReference type="InterPro" id="IPR037257">
    <property type="entry name" value="T2SS_E_N_sf"/>
</dbReference>
<dbReference type="PANTHER" id="PTHR36304">
    <property type="entry name" value="DOMAIN GTPASE-ACTIVATING PROTEIN, PUTATIVE-RELATED-RELATED"/>
    <property type="match status" value="1"/>
</dbReference>
<dbReference type="eggNOG" id="COG0457">
    <property type="taxonomic scope" value="Bacteria"/>
</dbReference>
<accession>B8FHN1</accession>
<feature type="domain" description="PatA-like N-terminal" evidence="1">
    <location>
        <begin position="5"/>
        <end position="158"/>
    </location>
</feature>
<dbReference type="InterPro" id="IPR025497">
    <property type="entry name" value="PatA-like_N"/>
</dbReference>
<dbReference type="RefSeq" id="WP_012609887.1">
    <property type="nucleotide sequence ID" value="NC_011768.1"/>
</dbReference>
<dbReference type="KEGG" id="dal:Dalk_0743"/>
<protein>
    <recommendedName>
        <fullName evidence="1">PatA-like N-terminal domain-containing protein</fullName>
    </recommendedName>
</protein>
<dbReference type="EMBL" id="CP001322">
    <property type="protein sequence ID" value="ACL02448.1"/>
    <property type="molecule type" value="Genomic_DNA"/>
</dbReference>
<keyword evidence="3" id="KW-1185">Reference proteome</keyword>
<reference evidence="2 3" key="1">
    <citation type="journal article" date="2012" name="Environ. Microbiol.">
        <title>The genome sequence of Desulfatibacillum alkenivorans AK-01: a blueprint for anaerobic alkane oxidation.</title>
        <authorList>
            <person name="Callaghan A.V."/>
            <person name="Morris B.E."/>
            <person name="Pereira I.A."/>
            <person name="McInerney M.J."/>
            <person name="Austin R.N."/>
            <person name="Groves J.T."/>
            <person name="Kukor J.J."/>
            <person name="Suflita J.M."/>
            <person name="Young L.Y."/>
            <person name="Zylstra G.J."/>
            <person name="Wawrik B."/>
        </authorList>
    </citation>
    <scope>NUCLEOTIDE SEQUENCE [LARGE SCALE GENOMIC DNA]</scope>
    <source>
        <strain evidence="2 3">AK-01</strain>
    </source>
</reference>
<sequence>MALNGNLDSFFFASLLQHLAREKLTGVLRIVDGQEEARVFVKEGTIIYAVGSHKEARLGHLLRSQGIISVQELQKCAETAKEEKKLLGKVLVEKGYISSDTFKKFIEKQIREILYNLFFWKKGEFHFKETPLKLEEDVVVNLNTIDVILEASRRIDELDIIRKQLPDEDAVLKISDKSPDKKEIKLDSNEWHILSLIDGKKNVGQIVQQSGFETYPVYKLLFSLLSSGLIRKVETVGLTGKNRISDQSGLIIVHNDVLGVVYKALHTELGAQANSVFDNSKSKLSAKKRIIFHKFSPTNPAITNVQVVREGLETLKLGDQSKAAEFLLEALNDYLTFVLESTRNQIGASLTQDAIAEAQRVLSYVDKYHEDSDEKDYVVSQIQEVLAEAIEKVGAGEKDKKSGGLFGRFKKK</sequence>
<evidence type="ECO:0000313" key="2">
    <source>
        <dbReference type="EMBL" id="ACL02448.1"/>
    </source>
</evidence>
<gene>
    <name evidence="2" type="ordered locus">Dalk_0743</name>
</gene>
<evidence type="ECO:0000313" key="3">
    <source>
        <dbReference type="Proteomes" id="UP000000739"/>
    </source>
</evidence>
<dbReference type="PANTHER" id="PTHR36304:SF4">
    <property type="entry name" value="DUF4388 DOMAIN-CONTAINING PROTEIN"/>
    <property type="match status" value="1"/>
</dbReference>
<evidence type="ECO:0000259" key="1">
    <source>
        <dbReference type="Pfam" id="PF14332"/>
    </source>
</evidence>
<name>B8FHN1_DESAL</name>
<dbReference type="HOGENOM" id="CLU_673921_0_0_7"/>
<dbReference type="SUPFAM" id="SSF160246">
    <property type="entry name" value="EspE N-terminal domain-like"/>
    <property type="match status" value="1"/>
</dbReference>
<dbReference type="Proteomes" id="UP000000739">
    <property type="component" value="Chromosome"/>
</dbReference>
<dbReference type="Pfam" id="PF14332">
    <property type="entry name" value="DUF4388"/>
    <property type="match status" value="1"/>
</dbReference>
<proteinExistence type="predicted"/>
<organism evidence="2 3">
    <name type="scientific">Desulfatibacillum aliphaticivorans</name>
    <dbReference type="NCBI Taxonomy" id="218208"/>
    <lineage>
        <taxon>Bacteria</taxon>
        <taxon>Pseudomonadati</taxon>
        <taxon>Thermodesulfobacteriota</taxon>
        <taxon>Desulfobacteria</taxon>
        <taxon>Desulfobacterales</taxon>
        <taxon>Desulfatibacillaceae</taxon>
        <taxon>Desulfatibacillum</taxon>
    </lineage>
</organism>
<dbReference type="AlphaFoldDB" id="B8FHN1"/>